<name>A0A218WGT8_PUNGR</name>
<dbReference type="Gene3D" id="1.10.630.10">
    <property type="entry name" value="Cytochrome P450"/>
    <property type="match status" value="1"/>
</dbReference>
<reference evidence="14" key="1">
    <citation type="journal article" date="2017" name="Plant J.">
        <title>The pomegranate (Punica granatum L.) genome and the genomics of punicalagin biosynthesis.</title>
        <authorList>
            <person name="Qin G."/>
            <person name="Xu C."/>
            <person name="Ming R."/>
            <person name="Tang H."/>
            <person name="Guyot R."/>
            <person name="Kramer E.M."/>
            <person name="Hu Y."/>
            <person name="Yi X."/>
            <person name="Qi Y."/>
            <person name="Xu X."/>
            <person name="Gao Z."/>
            <person name="Pan H."/>
            <person name="Jian J."/>
            <person name="Tian Y."/>
            <person name="Yue Z."/>
            <person name="Xu Y."/>
        </authorList>
    </citation>
    <scope>NUCLEOTIDE SEQUENCE [LARGE SCALE GENOMIC DNA]</scope>
    <source>
        <strain evidence="14">cv. Dabenzi</strain>
    </source>
</reference>
<dbReference type="GO" id="GO:0020037">
    <property type="term" value="F:heme binding"/>
    <property type="evidence" value="ECO:0007669"/>
    <property type="project" value="InterPro"/>
</dbReference>
<dbReference type="Proteomes" id="UP000233551">
    <property type="component" value="Unassembled WGS sequence"/>
</dbReference>
<dbReference type="GO" id="GO:0016705">
    <property type="term" value="F:oxidoreductase activity, acting on paired donors, with incorporation or reduction of molecular oxygen"/>
    <property type="evidence" value="ECO:0007669"/>
    <property type="project" value="InterPro"/>
</dbReference>
<dbReference type="Proteomes" id="UP000197138">
    <property type="component" value="Unassembled WGS sequence"/>
</dbReference>
<keyword evidence="4" id="KW-0349">Heme</keyword>
<evidence type="ECO:0000313" key="14">
    <source>
        <dbReference type="Proteomes" id="UP000197138"/>
    </source>
</evidence>
<comment type="cofactor">
    <cofactor evidence="1">
        <name>heme</name>
        <dbReference type="ChEBI" id="CHEBI:30413"/>
    </cofactor>
</comment>
<evidence type="ECO:0000256" key="2">
    <source>
        <dbReference type="ARBA" id="ARBA00004167"/>
    </source>
</evidence>
<dbReference type="InterPro" id="IPR001128">
    <property type="entry name" value="Cyt_P450"/>
</dbReference>
<protein>
    <recommendedName>
        <fullName evidence="16">Cytochrome P450 CYP749A22-like</fullName>
    </recommendedName>
</protein>
<reference evidence="12" key="2">
    <citation type="submission" date="2017-06" db="EMBL/GenBank/DDBJ databases">
        <title>The pomegranate genome and the genomics of punicalagin biosynthesis.</title>
        <authorList>
            <person name="Xu C."/>
        </authorList>
    </citation>
    <scope>NUCLEOTIDE SEQUENCE [LARGE SCALE GENOMIC DNA]</scope>
    <source>
        <tissue evidence="12">Fresh leaf</tissue>
    </source>
</reference>
<keyword evidence="8" id="KW-0560">Oxidoreductase</keyword>
<accession>A0A218WGT8</accession>
<evidence type="ECO:0000313" key="13">
    <source>
        <dbReference type="EMBL" id="PKI69544.1"/>
    </source>
</evidence>
<comment type="caution">
    <text evidence="12">The sequence shown here is derived from an EMBL/GenBank/DDBJ whole genome shotgun (WGS) entry which is preliminary data.</text>
</comment>
<evidence type="ECO:0000256" key="3">
    <source>
        <dbReference type="ARBA" id="ARBA00010617"/>
    </source>
</evidence>
<dbReference type="InterPro" id="IPR050665">
    <property type="entry name" value="Cytochrome_P450_Monooxygen"/>
</dbReference>
<evidence type="ECO:0000256" key="9">
    <source>
        <dbReference type="ARBA" id="ARBA00023004"/>
    </source>
</evidence>
<dbReference type="PANTHER" id="PTHR24282:SF20">
    <property type="entry name" value="CYTOCHROME P450 CYP749A22-LIKE"/>
    <property type="match status" value="1"/>
</dbReference>
<comment type="subcellular location">
    <subcellularLocation>
        <location evidence="2">Membrane</location>
        <topology evidence="2">Single-pass membrane protein</topology>
    </subcellularLocation>
</comment>
<evidence type="ECO:0000256" key="11">
    <source>
        <dbReference type="ARBA" id="ARBA00023136"/>
    </source>
</evidence>
<evidence type="ECO:0000256" key="8">
    <source>
        <dbReference type="ARBA" id="ARBA00023002"/>
    </source>
</evidence>
<dbReference type="STRING" id="22663.A0A218WGT8"/>
<evidence type="ECO:0000313" key="15">
    <source>
        <dbReference type="Proteomes" id="UP000233551"/>
    </source>
</evidence>
<dbReference type="Pfam" id="PF00067">
    <property type="entry name" value="p450"/>
    <property type="match status" value="1"/>
</dbReference>
<sequence>MHIFIANKNHNLQIWREDVYLFEPERFSEGVAKATNNNPAVFLPYGMGPRNCVRMNLAITEAKIALSMILQLYSFTLSPAMFTGRLSSSQFTHSMDIT</sequence>
<organism evidence="12 14">
    <name type="scientific">Punica granatum</name>
    <name type="common">Pomegranate</name>
    <dbReference type="NCBI Taxonomy" id="22663"/>
    <lineage>
        <taxon>Eukaryota</taxon>
        <taxon>Viridiplantae</taxon>
        <taxon>Streptophyta</taxon>
        <taxon>Embryophyta</taxon>
        <taxon>Tracheophyta</taxon>
        <taxon>Spermatophyta</taxon>
        <taxon>Magnoliopsida</taxon>
        <taxon>eudicotyledons</taxon>
        <taxon>Gunneridae</taxon>
        <taxon>Pentapetalae</taxon>
        <taxon>rosids</taxon>
        <taxon>malvids</taxon>
        <taxon>Myrtales</taxon>
        <taxon>Lythraceae</taxon>
        <taxon>Punica</taxon>
    </lineage>
</organism>
<gene>
    <name evidence="12" type="ORF">CDL15_Pgr017779</name>
    <name evidence="13" type="ORF">CRG98_010072</name>
</gene>
<dbReference type="GO" id="GO:0004497">
    <property type="term" value="F:monooxygenase activity"/>
    <property type="evidence" value="ECO:0007669"/>
    <property type="project" value="UniProtKB-KW"/>
</dbReference>
<dbReference type="SUPFAM" id="SSF48264">
    <property type="entry name" value="Cytochrome P450"/>
    <property type="match status" value="1"/>
</dbReference>
<dbReference type="AlphaFoldDB" id="A0A218WGT8"/>
<dbReference type="InterPro" id="IPR036396">
    <property type="entry name" value="Cyt_P450_sf"/>
</dbReference>
<evidence type="ECO:0000256" key="7">
    <source>
        <dbReference type="ARBA" id="ARBA00022989"/>
    </source>
</evidence>
<dbReference type="GO" id="GO:0016020">
    <property type="term" value="C:membrane"/>
    <property type="evidence" value="ECO:0007669"/>
    <property type="project" value="UniProtKB-SubCell"/>
</dbReference>
<keyword evidence="7" id="KW-1133">Transmembrane helix</keyword>
<comment type="similarity">
    <text evidence="3">Belongs to the cytochrome P450 family.</text>
</comment>
<keyword evidence="5" id="KW-0812">Transmembrane</keyword>
<dbReference type="EMBL" id="MTKT01004293">
    <property type="protein sequence ID" value="OWM71896.1"/>
    <property type="molecule type" value="Genomic_DNA"/>
</dbReference>
<dbReference type="PANTHER" id="PTHR24282">
    <property type="entry name" value="CYTOCHROME P450 FAMILY MEMBER"/>
    <property type="match status" value="1"/>
</dbReference>
<dbReference type="EMBL" id="PGOL01000494">
    <property type="protein sequence ID" value="PKI69544.1"/>
    <property type="molecule type" value="Genomic_DNA"/>
</dbReference>
<evidence type="ECO:0000256" key="4">
    <source>
        <dbReference type="ARBA" id="ARBA00022617"/>
    </source>
</evidence>
<evidence type="ECO:0008006" key="16">
    <source>
        <dbReference type="Google" id="ProtNLM"/>
    </source>
</evidence>
<keyword evidence="6" id="KW-0479">Metal-binding</keyword>
<evidence type="ECO:0000256" key="10">
    <source>
        <dbReference type="ARBA" id="ARBA00023033"/>
    </source>
</evidence>
<evidence type="ECO:0000256" key="1">
    <source>
        <dbReference type="ARBA" id="ARBA00001971"/>
    </source>
</evidence>
<keyword evidence="9" id="KW-0408">Iron</keyword>
<evidence type="ECO:0000256" key="6">
    <source>
        <dbReference type="ARBA" id="ARBA00022723"/>
    </source>
</evidence>
<evidence type="ECO:0000256" key="5">
    <source>
        <dbReference type="ARBA" id="ARBA00022692"/>
    </source>
</evidence>
<dbReference type="GO" id="GO:0005506">
    <property type="term" value="F:iron ion binding"/>
    <property type="evidence" value="ECO:0007669"/>
    <property type="project" value="InterPro"/>
</dbReference>
<evidence type="ECO:0000313" key="12">
    <source>
        <dbReference type="EMBL" id="OWM71896.1"/>
    </source>
</evidence>
<keyword evidence="11" id="KW-0472">Membrane</keyword>
<keyword evidence="15" id="KW-1185">Reference proteome</keyword>
<reference evidence="13 15" key="3">
    <citation type="submission" date="2017-11" db="EMBL/GenBank/DDBJ databases">
        <title>De-novo sequencing of pomegranate (Punica granatum L.) genome.</title>
        <authorList>
            <person name="Akparov Z."/>
            <person name="Amiraslanov A."/>
            <person name="Hajiyeva S."/>
            <person name="Abbasov M."/>
            <person name="Kaur K."/>
            <person name="Hamwieh A."/>
            <person name="Solovyev V."/>
            <person name="Salamov A."/>
            <person name="Braich B."/>
            <person name="Kosarev P."/>
            <person name="Mahmoud A."/>
            <person name="Hajiyev E."/>
            <person name="Babayeva S."/>
            <person name="Izzatullayeva V."/>
            <person name="Mammadov A."/>
            <person name="Mammadov A."/>
            <person name="Sharifova S."/>
            <person name="Ojaghi J."/>
            <person name="Eynullazada K."/>
            <person name="Bayramov B."/>
            <person name="Abdulazimova A."/>
            <person name="Shahmuradov I."/>
        </authorList>
    </citation>
    <scope>NUCLEOTIDE SEQUENCE [LARGE SCALE GENOMIC DNA]</scope>
    <source>
        <strain evidence="13">AG2017</strain>
        <strain evidence="15">cv. AG2017</strain>
        <tissue evidence="13">Leaf</tissue>
    </source>
</reference>
<keyword evidence="10" id="KW-0503">Monooxygenase</keyword>
<proteinExistence type="inferred from homology"/>